<dbReference type="InterPro" id="IPR003929">
    <property type="entry name" value="K_chnl_BK_asu"/>
</dbReference>
<evidence type="ECO:0000259" key="15">
    <source>
        <dbReference type="Pfam" id="PF07885"/>
    </source>
</evidence>
<dbReference type="Pfam" id="PF07885">
    <property type="entry name" value="Ion_trans_2"/>
    <property type="match status" value="1"/>
</dbReference>
<feature type="compositionally biased region" description="Gly residues" evidence="12">
    <location>
        <begin position="607"/>
        <end position="617"/>
    </location>
</feature>
<feature type="compositionally biased region" description="Low complexity" evidence="12">
    <location>
        <begin position="2282"/>
        <end position="2301"/>
    </location>
</feature>
<feature type="compositionally biased region" description="Low complexity" evidence="12">
    <location>
        <begin position="948"/>
        <end position="957"/>
    </location>
</feature>
<feature type="compositionally biased region" description="Low complexity" evidence="12">
    <location>
        <begin position="2515"/>
        <end position="2535"/>
    </location>
</feature>
<feature type="region of interest" description="Disordered" evidence="12">
    <location>
        <begin position="1199"/>
        <end position="1580"/>
    </location>
</feature>
<feature type="domain" description="Potassium channel" evidence="15">
    <location>
        <begin position="105"/>
        <end position="184"/>
    </location>
</feature>
<feature type="compositionally biased region" description="Low complexity" evidence="12">
    <location>
        <begin position="2388"/>
        <end position="2399"/>
    </location>
</feature>
<feature type="region of interest" description="Disordered" evidence="12">
    <location>
        <begin position="2165"/>
        <end position="2188"/>
    </location>
</feature>
<dbReference type="Pfam" id="PF03493">
    <property type="entry name" value="BK_channel_a"/>
    <property type="match status" value="1"/>
</dbReference>
<feature type="region of interest" description="Disordered" evidence="12">
    <location>
        <begin position="2821"/>
        <end position="2849"/>
    </location>
</feature>
<evidence type="ECO:0000259" key="14">
    <source>
        <dbReference type="Pfam" id="PF03493"/>
    </source>
</evidence>
<feature type="compositionally biased region" description="Low complexity" evidence="12">
    <location>
        <begin position="787"/>
        <end position="797"/>
    </location>
</feature>
<feature type="compositionally biased region" description="Low complexity" evidence="12">
    <location>
        <begin position="737"/>
        <end position="747"/>
    </location>
</feature>
<keyword evidence="7 13" id="KW-1133">Transmembrane helix</keyword>
<accession>A0A835YBL1</accession>
<evidence type="ECO:0000256" key="8">
    <source>
        <dbReference type="ARBA" id="ARBA00023065"/>
    </source>
</evidence>
<dbReference type="GO" id="GO:0005267">
    <property type="term" value="F:potassium channel activity"/>
    <property type="evidence" value="ECO:0007669"/>
    <property type="project" value="UniProtKB-KW"/>
</dbReference>
<feature type="region of interest" description="Disordered" evidence="12">
    <location>
        <begin position="2211"/>
        <end position="2238"/>
    </location>
</feature>
<feature type="region of interest" description="Disordered" evidence="12">
    <location>
        <begin position="1726"/>
        <end position="1789"/>
    </location>
</feature>
<feature type="compositionally biased region" description="Gly residues" evidence="12">
    <location>
        <begin position="2302"/>
        <end position="2312"/>
    </location>
</feature>
<comment type="catalytic activity">
    <reaction evidence="11">
        <text>K(+)(in) = K(+)(out)</text>
        <dbReference type="Rhea" id="RHEA:29463"/>
        <dbReference type="ChEBI" id="CHEBI:29103"/>
    </reaction>
</comment>
<feature type="region of interest" description="Disordered" evidence="12">
    <location>
        <begin position="2332"/>
        <end position="2467"/>
    </location>
</feature>
<feature type="compositionally biased region" description="Low complexity" evidence="12">
    <location>
        <begin position="925"/>
        <end position="940"/>
    </location>
</feature>
<feature type="compositionally biased region" description="Low complexity" evidence="12">
    <location>
        <begin position="877"/>
        <end position="898"/>
    </location>
</feature>
<feature type="region of interest" description="Disordered" evidence="12">
    <location>
        <begin position="732"/>
        <end position="770"/>
    </location>
</feature>
<dbReference type="InterPro" id="IPR013099">
    <property type="entry name" value="K_chnl_dom"/>
</dbReference>
<dbReference type="Gene3D" id="1.10.287.70">
    <property type="match status" value="1"/>
</dbReference>
<feature type="domain" description="RCK N-terminal" evidence="16">
    <location>
        <begin position="202"/>
        <end position="311"/>
    </location>
</feature>
<dbReference type="Gene3D" id="3.40.50.720">
    <property type="entry name" value="NAD(P)-binding Rossmann-like Domain"/>
    <property type="match status" value="1"/>
</dbReference>
<keyword evidence="18" id="KW-1185">Reference proteome</keyword>
<feature type="compositionally biased region" description="Gly residues" evidence="12">
    <location>
        <begin position="1738"/>
        <end position="1747"/>
    </location>
</feature>
<keyword evidence="6" id="KW-0630">Potassium</keyword>
<organism evidence="17 18">
    <name type="scientific">Edaphochlamys debaryana</name>
    <dbReference type="NCBI Taxonomy" id="47281"/>
    <lineage>
        <taxon>Eukaryota</taxon>
        <taxon>Viridiplantae</taxon>
        <taxon>Chlorophyta</taxon>
        <taxon>core chlorophytes</taxon>
        <taxon>Chlorophyceae</taxon>
        <taxon>CS clade</taxon>
        <taxon>Chlamydomonadales</taxon>
        <taxon>Chlamydomonadales incertae sedis</taxon>
        <taxon>Edaphochlamys</taxon>
    </lineage>
</organism>
<feature type="compositionally biased region" description="Gly residues" evidence="12">
    <location>
        <begin position="866"/>
        <end position="876"/>
    </location>
</feature>
<feature type="compositionally biased region" description="Gly residues" evidence="12">
    <location>
        <begin position="2229"/>
        <end position="2238"/>
    </location>
</feature>
<evidence type="ECO:0000259" key="16">
    <source>
        <dbReference type="Pfam" id="PF22614"/>
    </source>
</evidence>
<feature type="domain" description="Calcium-activated potassium channel BK alpha subunit" evidence="14">
    <location>
        <begin position="390"/>
        <end position="485"/>
    </location>
</feature>
<feature type="compositionally biased region" description="Low complexity" evidence="12">
    <location>
        <begin position="2566"/>
        <end position="2579"/>
    </location>
</feature>
<keyword evidence="9 13" id="KW-0472">Membrane</keyword>
<feature type="compositionally biased region" description="Pro residues" evidence="12">
    <location>
        <begin position="2400"/>
        <end position="2414"/>
    </location>
</feature>
<feature type="compositionally biased region" description="Basic and acidic residues" evidence="12">
    <location>
        <begin position="1483"/>
        <end position="1499"/>
    </location>
</feature>
<evidence type="ECO:0000256" key="1">
    <source>
        <dbReference type="ARBA" id="ARBA00004141"/>
    </source>
</evidence>
<feature type="compositionally biased region" description="Low complexity" evidence="12">
    <location>
        <begin position="755"/>
        <end position="770"/>
    </location>
</feature>
<sequence length="2989" mass="298766">MYCWNTYQVSFGIEYVAKLFAARNLLQYIFWDWSIIDLITVMFGIVFFVDDPMVTGLGFIRLMRVIQVIRLLKVLTSTVLRYSRKSVQPMQLAFVRRSLELALTLLGVVFISGCVFYELEVAAHGPDDPLQLHNAIYWSCVTIATIGYGDYAPITVVGQCVFPVMILVILLVLPQKISNLTEVMRSFSRYMRRSHVASRFGTHVVLTGHVTPVSGQTFVGEFFHPDRGYQDLDVIILCPRDPEPQLVITMNNPQWERRVRYLNGSPFRAEDLARADASRALAVFVMANKYAPDPAAEDRRTLLTVLAIAQASFMRQFCSDADDGPPQVVGWSSTNWKGRHKMSPHVQHPHIVVQFLLNSTLDNAIALLQMGGKHPPELGLLPLDVSPFPVCIGHLRASLLGASMHTPGVITLVSNLCISGCMERKTLFGVEDVSLLNHCGWLSEYLHGAGVEIYDVTFPPDYTGKTFREAALKLWREEQVILIGLRFPQHEDSKQQYDVKLAPLADWSHVGDGQGGHVGGGGAPRQSDGALRRIDAHTIGYILNDDALVLGCGLKSALDEHDSPGTLKPGGGYLQQQQLGRAERAGSGRHTSTGPGAGPNPGLKRSAGGGGGGGAGSGSATTAAAGLPVGSLLNSPRSARPSSALGLDPDSEALRAAEAAACAAAARRSHERAGGAAASVSGTSSRSSSLGRTAAAVVGVRHVHVHGPGTGTGNGGGGAVAGRREAEGELPRIYELSSNATSAAASREASRHTRPMAPAATAPAPADPAAATGRLATPLELALRPSSAIGASPSGAHGPPGPSPQPLGPQSSTQGSDEEDEEEGEGERREQPPPAPIMAPAPVRQRKRAGSTKRLQQQTSLHARSGGSGSGPGSGSGARASKRATSLELATWEAAGAGAEHGTGHGAREGAAPSPFSVAAPNLHDSPTSSAASDPALGPRARARRSRLLLPRSSQSRGHGLGSSRNRGEGRTGSAEAAADGSSDGGEGSARGGGGGGEAGGGQEVDEEEQEEEDEGLARRSSVTNNPLFSHASAPAPPPARMPRPSRAGTGAAPSPDLLVDPPGPAHGRGRAPLGPGGPEHPASSSSSVAERRAILAGASGGGGSGGGGTGSRTMGRAVSFGTTSVMELPPAPASLGSRLWARAADRLLSSGGGGSSLGGGSSHGASQALLLTAGAAAAGTGAALVGLVMGPDVSADPDRSIHMKGSGPEAAAAAGGGGGGKALDALPSGRSTSLPVPPPGPGAGLRHTGYRPPVLSAVDEPAYGTRPLLHTGDRPPVLEGEGEGDTAVRAEAQAQAEACNDRESPRSAAAAGETLDRQKAKRRTGAELWSSARQSLASSAHSLALSGRSRTSSPSGSASASASDLDPDPNPYPSGAGGGGGAGAEALAPSAAAQVASRSRLRPSRLALLGRPSADAPLGAAATAAAAALSMGPRSKTASAPPAGAEGALGSSDPDGSARDSGREGAWESAPGSALEGGTGSEQERTRGVPGKTPRDRTSAGPHHHTPAGTGRQLARASALLTDILAHGGGPTRTSAPAGSAASGAGGGGGSKDRASTGSAAVNPISPSPPTKGSGSGSRSATAAAMAVAAAFGGGKTAPAPAAAGSRLYNIVNLLRNAPSAVAQGAAATAAAAGGAVSTAAATAAAAPAALVAGARTMRGQGFRVNTHARDMNALAAVSSRTYKKAATKGRAGMSRSGSKMLWSAASPAGSLPASVVAAAVAAGGSGGSPTAPLPGPAGGGPGAGVAPGAPQPMARAETAGGSGALPPPSQPSWTALSAAPSAPRPRTVVDLRDVTPLVDPVIIAGSSCFSQLPQVVAAIRSAPPFGSAARFRTCPIVILDDSKTNPSNPFKAVLRESLLQAVGRVPDALPDRIFVLRADPLDPADLDRLNLQPGGTVHALLVPNNDLYSEEAVLGDVPALADGQVLLAADALRCHCEQLDCRLSVTSEILALLNCSYALPLCLAEGPYRPNFAAMAETVALSRAASCSSFSDTRFERPAWMVEAVWKQVQSRHESFMQFLLASMPHLAPSLAPGHILMQNFCDALFCQTIFNPMMLQILLKMLHCWEDSDEHLIPISQISARSYGPRSPPPHLFPVVAAHNPPASLVTRMPGVTAAVAAIDAAVSGGTTANGNGNGILEFSQYNASTAASGLLSPGLGPMGSGQTLTSGASASAVGSRGAPSSANDRALAAAGSELAAAAAAAGADAGPRGSSLTLTLPPALQPGPLGAGSGGGGRGRSPFGAAGLAAAAELPVGRAVSGSAAVATTLLVSRAAVAAAAGMRPAGSPTRGSRSPRASALGSGGGGGGGRGWTLEGYTPAPLPLAAPASLRTAGTEPGERASSYTLSNLAPPPVLPLATSAASSRTSPPDGGAALRAWLPHSPPNPGGAAAASATAIRLPPPPGLGPPGPLPSRGPSRLSTSPPGSFLPPPPLQIPTARALAPPSPPPPPGAAAVPLHPPRTASGEHITLSTTSLGAAAGAAGTAGASPQGAAASPRISPVSASHLRLAALGAGSSLLPPSPSTTATATTAGPSRFQRLSLGPPSAEPNLRTPSGGAGAGGSGTFGAARRTGTATGTATGTGTGTATGMGTGMGTGRDTAGAEEGAGLGAALLSPPPVGDGGEASVAPTPTFVTAPSGAGTQLLHPTASTQPGPSPGPVRPTGGTNPFAAAAAAGMSGMSFQSYMGPDGAFYGIGSGPGPAGPTPAGQPSTSNPGEEAPPAAAAAPAEPPYDEEEPFVSASVRIFCFNYGSLLRRVPGLTKALRAAANAAAAASIRAASSAADGGTSTVAGGASGYGTLAAVSVALSLALDEGLQDVEDRTQAEAEAGAQGPAANGDEDGGGVPPPRRSHFAAVNFGTLFEVLVESYDMLPMGLYRRDNGTDAHVDTPHRRTSGLGTGGANGPGPGARGGAGAGLLNSLRQGVLGPAGRRDSSWRDGTAGDASRHGSATGIPYVYTKPTASTMLRSTDDVYVLTSSAVVMRFMGSFGA</sequence>
<feature type="compositionally biased region" description="Low complexity" evidence="12">
    <location>
        <begin position="2170"/>
        <end position="2188"/>
    </location>
</feature>
<keyword evidence="4 13" id="KW-0812">Transmembrane</keyword>
<keyword evidence="8" id="KW-0406">Ion transport</keyword>
<feature type="compositionally biased region" description="Basic and acidic residues" evidence="12">
    <location>
        <begin position="1457"/>
        <end position="1467"/>
    </location>
</feature>
<feature type="compositionally biased region" description="Gly residues" evidence="12">
    <location>
        <begin position="2556"/>
        <end position="2565"/>
    </location>
</feature>
<feature type="region of interest" description="Disordered" evidence="12">
    <location>
        <begin position="2882"/>
        <end position="2904"/>
    </location>
</feature>
<comment type="subcellular location">
    <subcellularLocation>
        <location evidence="1">Membrane</location>
        <topology evidence="1">Multi-pass membrane protein</topology>
    </subcellularLocation>
</comment>
<dbReference type="OrthoDB" id="551593at2759"/>
<keyword evidence="3" id="KW-0633">Potassium transport</keyword>
<dbReference type="GO" id="GO:0016020">
    <property type="term" value="C:membrane"/>
    <property type="evidence" value="ECO:0007669"/>
    <property type="project" value="UniProtKB-SubCell"/>
</dbReference>
<feature type="compositionally biased region" description="Low complexity" evidence="12">
    <location>
        <begin position="1385"/>
        <end position="1429"/>
    </location>
</feature>
<gene>
    <name evidence="17" type="ORF">HYH03_006128</name>
</gene>
<evidence type="ECO:0000256" key="6">
    <source>
        <dbReference type="ARBA" id="ARBA00022958"/>
    </source>
</evidence>
<feature type="compositionally biased region" description="Gly residues" evidence="12">
    <location>
        <begin position="1099"/>
        <end position="1111"/>
    </location>
</feature>
<keyword evidence="5" id="KW-0631">Potassium channel</keyword>
<reference evidence="17" key="1">
    <citation type="journal article" date="2020" name="bioRxiv">
        <title>Comparative genomics of Chlamydomonas.</title>
        <authorList>
            <person name="Craig R.J."/>
            <person name="Hasan A.R."/>
            <person name="Ness R.W."/>
            <person name="Keightley P.D."/>
        </authorList>
    </citation>
    <scope>NUCLEOTIDE SEQUENCE</scope>
    <source>
        <strain evidence="17">CCAP 11/70</strain>
    </source>
</reference>
<dbReference type="PANTHER" id="PTHR10027:SF10">
    <property type="entry name" value="SLOWPOKE 2, ISOFORM D"/>
    <property type="match status" value="1"/>
</dbReference>
<feature type="transmembrane region" description="Helical" evidence="13">
    <location>
        <begin position="28"/>
        <end position="49"/>
    </location>
</feature>
<feature type="compositionally biased region" description="Low complexity" evidence="12">
    <location>
        <begin position="2705"/>
        <end position="2727"/>
    </location>
</feature>
<dbReference type="EMBL" id="JAEHOE010000022">
    <property type="protein sequence ID" value="KAG2495890.1"/>
    <property type="molecule type" value="Genomic_DNA"/>
</dbReference>
<evidence type="ECO:0000256" key="11">
    <source>
        <dbReference type="ARBA" id="ARBA00034430"/>
    </source>
</evidence>
<evidence type="ECO:0000256" key="2">
    <source>
        <dbReference type="ARBA" id="ARBA00022448"/>
    </source>
</evidence>
<feature type="region of interest" description="Disordered" evidence="12">
    <location>
        <begin position="787"/>
        <end position="1117"/>
    </location>
</feature>
<protein>
    <recommendedName>
        <fullName evidence="19">Ion transport domain-containing protein</fullName>
    </recommendedName>
</protein>
<feature type="compositionally biased region" description="Low complexity" evidence="12">
    <location>
        <begin position="2211"/>
        <end position="2228"/>
    </location>
</feature>
<evidence type="ECO:0000256" key="5">
    <source>
        <dbReference type="ARBA" id="ARBA00022826"/>
    </source>
</evidence>
<feature type="compositionally biased region" description="Low complexity" evidence="12">
    <location>
        <begin position="2415"/>
        <end position="2426"/>
    </location>
</feature>
<evidence type="ECO:0000256" key="13">
    <source>
        <dbReference type="SAM" id="Phobius"/>
    </source>
</evidence>
<evidence type="ECO:0000256" key="4">
    <source>
        <dbReference type="ARBA" id="ARBA00022692"/>
    </source>
</evidence>
<dbReference type="InterPro" id="IPR003148">
    <property type="entry name" value="RCK_N"/>
</dbReference>
<feature type="compositionally biased region" description="Low complexity" evidence="12">
    <location>
        <begin position="1331"/>
        <end position="1365"/>
    </location>
</feature>
<evidence type="ECO:0000256" key="10">
    <source>
        <dbReference type="ARBA" id="ARBA00023303"/>
    </source>
</evidence>
<dbReference type="InterPro" id="IPR047871">
    <property type="entry name" value="K_chnl_Slo-like"/>
</dbReference>
<feature type="compositionally biased region" description="Acidic residues" evidence="12">
    <location>
        <begin position="816"/>
        <end position="825"/>
    </location>
</feature>
<feature type="compositionally biased region" description="Low complexity" evidence="12">
    <location>
        <begin position="1779"/>
        <end position="1788"/>
    </location>
</feature>
<feature type="region of interest" description="Disordered" evidence="12">
    <location>
        <begin position="2282"/>
        <end position="2319"/>
    </location>
</feature>
<feature type="compositionally biased region" description="Gly residues" evidence="12">
    <location>
        <begin position="2580"/>
        <end position="2596"/>
    </location>
</feature>
<keyword evidence="2" id="KW-0813">Transport</keyword>
<feature type="transmembrane region" description="Helical" evidence="13">
    <location>
        <begin position="156"/>
        <end position="174"/>
    </location>
</feature>
<feature type="transmembrane region" description="Helical" evidence="13">
    <location>
        <begin position="101"/>
        <end position="119"/>
    </location>
</feature>
<comment type="caution">
    <text evidence="17">The sequence shown here is derived from an EMBL/GenBank/DDBJ whole genome shotgun (WGS) entry which is preliminary data.</text>
</comment>
<feature type="compositionally biased region" description="Low complexity" evidence="12">
    <location>
        <begin position="2357"/>
        <end position="2370"/>
    </location>
</feature>
<evidence type="ECO:0008006" key="19">
    <source>
        <dbReference type="Google" id="ProtNLM"/>
    </source>
</evidence>
<proteinExistence type="predicted"/>
<feature type="compositionally biased region" description="Acidic residues" evidence="12">
    <location>
        <begin position="1004"/>
        <end position="1015"/>
    </location>
</feature>
<evidence type="ECO:0000256" key="3">
    <source>
        <dbReference type="ARBA" id="ARBA00022538"/>
    </source>
</evidence>
<dbReference type="SUPFAM" id="SSF81324">
    <property type="entry name" value="Voltage-gated potassium channels"/>
    <property type="match status" value="1"/>
</dbReference>
<feature type="compositionally biased region" description="Low complexity" evidence="12">
    <location>
        <begin position="2825"/>
        <end position="2835"/>
    </location>
</feature>
<evidence type="ECO:0000256" key="9">
    <source>
        <dbReference type="ARBA" id="ARBA00023136"/>
    </source>
</evidence>
<name>A0A835YBL1_9CHLO</name>
<feature type="compositionally biased region" description="Polar residues" evidence="12">
    <location>
        <begin position="853"/>
        <end position="862"/>
    </location>
</feature>
<feature type="compositionally biased region" description="Low complexity" evidence="12">
    <location>
        <begin position="2597"/>
        <end position="2614"/>
    </location>
</feature>
<dbReference type="PANTHER" id="PTHR10027">
    <property type="entry name" value="CALCIUM-ACTIVATED POTASSIUM CHANNEL ALPHA CHAIN"/>
    <property type="match status" value="1"/>
</dbReference>
<dbReference type="Proteomes" id="UP000612055">
    <property type="component" value="Unassembled WGS sequence"/>
</dbReference>
<evidence type="ECO:0000256" key="7">
    <source>
        <dbReference type="ARBA" id="ARBA00022989"/>
    </source>
</evidence>
<feature type="region of interest" description="Disordered" evidence="12">
    <location>
        <begin position="561"/>
        <end position="622"/>
    </location>
</feature>
<feature type="compositionally biased region" description="Low complexity" evidence="12">
    <location>
        <begin position="973"/>
        <end position="982"/>
    </location>
</feature>
<keyword evidence="10" id="KW-0407">Ion channel</keyword>
<evidence type="ECO:0000313" key="18">
    <source>
        <dbReference type="Proteomes" id="UP000612055"/>
    </source>
</evidence>
<evidence type="ECO:0000256" key="12">
    <source>
        <dbReference type="SAM" id="MobiDB-lite"/>
    </source>
</evidence>
<feature type="region of interest" description="Disordered" evidence="12">
    <location>
        <begin position="2515"/>
        <end position="2667"/>
    </location>
</feature>
<feature type="region of interest" description="Disordered" evidence="12">
    <location>
        <begin position="2926"/>
        <end position="2949"/>
    </location>
</feature>
<feature type="compositionally biased region" description="Gly residues" evidence="12">
    <location>
        <begin position="983"/>
        <end position="1003"/>
    </location>
</feature>
<feature type="region of interest" description="Disordered" evidence="12">
    <location>
        <begin position="2696"/>
        <end position="2735"/>
    </location>
</feature>
<evidence type="ECO:0000313" key="17">
    <source>
        <dbReference type="EMBL" id="KAG2495890.1"/>
    </source>
</evidence>
<dbReference type="Pfam" id="PF22614">
    <property type="entry name" value="Slo-like_RCK"/>
    <property type="match status" value="1"/>
</dbReference>